<accession>A0ABR3JAI5</accession>
<evidence type="ECO:0000313" key="2">
    <source>
        <dbReference type="EMBL" id="KAL0952711.1"/>
    </source>
</evidence>
<protein>
    <recommendedName>
        <fullName evidence="1">Cupin type-2 domain-containing protein</fullName>
    </recommendedName>
</protein>
<reference evidence="3" key="1">
    <citation type="submission" date="2024-06" db="EMBL/GenBank/DDBJ databases">
        <title>Multi-omics analyses provide insights into the biosynthesis of the anticancer antibiotic pleurotin in Hohenbuehelia grisea.</title>
        <authorList>
            <person name="Weaver J.A."/>
            <person name="Alberti F."/>
        </authorList>
    </citation>
    <scope>NUCLEOTIDE SEQUENCE [LARGE SCALE GENOMIC DNA]</scope>
    <source>
        <strain evidence="3">T-177</strain>
    </source>
</reference>
<feature type="domain" description="Cupin type-2" evidence="1">
    <location>
        <begin position="46"/>
        <end position="97"/>
    </location>
</feature>
<dbReference type="InterPro" id="IPR011051">
    <property type="entry name" value="RmlC_Cupin_sf"/>
</dbReference>
<proteinExistence type="predicted"/>
<dbReference type="Gene3D" id="2.60.120.10">
    <property type="entry name" value="Jelly Rolls"/>
    <property type="match status" value="1"/>
</dbReference>
<gene>
    <name evidence="2" type="ORF">HGRIS_006947</name>
</gene>
<name>A0ABR3JAI5_9AGAR</name>
<comment type="caution">
    <text evidence="2">The sequence shown here is derived from an EMBL/GenBank/DDBJ whole genome shotgun (WGS) entry which is preliminary data.</text>
</comment>
<keyword evidence="3" id="KW-1185">Reference proteome</keyword>
<dbReference type="Proteomes" id="UP001556367">
    <property type="component" value="Unassembled WGS sequence"/>
</dbReference>
<dbReference type="InterPro" id="IPR014710">
    <property type="entry name" value="RmlC-like_jellyroll"/>
</dbReference>
<evidence type="ECO:0000313" key="3">
    <source>
        <dbReference type="Proteomes" id="UP001556367"/>
    </source>
</evidence>
<organism evidence="2 3">
    <name type="scientific">Hohenbuehelia grisea</name>
    <dbReference type="NCBI Taxonomy" id="104357"/>
    <lineage>
        <taxon>Eukaryota</taxon>
        <taxon>Fungi</taxon>
        <taxon>Dikarya</taxon>
        <taxon>Basidiomycota</taxon>
        <taxon>Agaricomycotina</taxon>
        <taxon>Agaricomycetes</taxon>
        <taxon>Agaricomycetidae</taxon>
        <taxon>Agaricales</taxon>
        <taxon>Pleurotineae</taxon>
        <taxon>Pleurotaceae</taxon>
        <taxon>Hohenbuehelia</taxon>
    </lineage>
</organism>
<dbReference type="Pfam" id="PF07883">
    <property type="entry name" value="Cupin_2"/>
    <property type="match status" value="1"/>
</dbReference>
<evidence type="ECO:0000259" key="1">
    <source>
        <dbReference type="Pfam" id="PF07883"/>
    </source>
</evidence>
<dbReference type="EMBL" id="JASNQZ010000010">
    <property type="protein sequence ID" value="KAL0952711.1"/>
    <property type="molecule type" value="Genomic_DNA"/>
</dbReference>
<dbReference type="InterPro" id="IPR013096">
    <property type="entry name" value="Cupin_2"/>
</dbReference>
<sequence length="186" mass="20633">MSSTTGIDLSNAPTTIETGVKGVTVTFLRDSPWVARVEGTGETEFEAPLHYHETHDEMFRIIKGRLEYTLGTETKIYTPEDGEISIPRGTLHGVKSLAGEAFIVEEKTTPMDGSKEVFFRNLFSLDGPNSSIVAVMQVYYWGDCYPVMPSGLRWLEKPFTAVLGNWLAPVLGHKLAYDSSKAKKRA</sequence>
<dbReference type="SUPFAM" id="SSF51182">
    <property type="entry name" value="RmlC-like cupins"/>
    <property type="match status" value="1"/>
</dbReference>